<keyword evidence="5" id="KW-0677">Repeat</keyword>
<dbReference type="InterPro" id="IPR016155">
    <property type="entry name" value="Mopterin_synth/thiamin_S_b"/>
</dbReference>
<evidence type="ECO:0000256" key="2">
    <source>
        <dbReference type="ARBA" id="ARBA00006375"/>
    </source>
</evidence>
<keyword evidence="6 10" id="KW-1133">Transmembrane helix</keyword>
<accession>A0A8H7SJC9</accession>
<evidence type="ECO:0000256" key="1">
    <source>
        <dbReference type="ARBA" id="ARBA00004141"/>
    </source>
</evidence>
<dbReference type="InterPro" id="IPR012675">
    <property type="entry name" value="Beta-grasp_dom_sf"/>
</dbReference>
<dbReference type="SUPFAM" id="SSF103506">
    <property type="entry name" value="Mitochondrial carrier"/>
    <property type="match status" value="1"/>
</dbReference>
<organism evidence="11 12">
    <name type="scientific">Thamnidium elegans</name>
    <dbReference type="NCBI Taxonomy" id="101142"/>
    <lineage>
        <taxon>Eukaryota</taxon>
        <taxon>Fungi</taxon>
        <taxon>Fungi incertae sedis</taxon>
        <taxon>Mucoromycota</taxon>
        <taxon>Mucoromycotina</taxon>
        <taxon>Mucoromycetes</taxon>
        <taxon>Mucorales</taxon>
        <taxon>Mucorineae</taxon>
        <taxon>Mucoraceae</taxon>
        <taxon>Thamnidium</taxon>
    </lineage>
</organism>
<dbReference type="Gene3D" id="3.10.20.30">
    <property type="match status" value="1"/>
</dbReference>
<comment type="similarity">
    <text evidence="2 9">Belongs to the mitochondrial carrier (TC 2.A.29) family.</text>
</comment>
<evidence type="ECO:0000256" key="6">
    <source>
        <dbReference type="ARBA" id="ARBA00022989"/>
    </source>
</evidence>
<sequence>MSQVQLLYFAGIKDITGKEHESIDIISDQTTLNNLSDILISKYGPLFQELLSSSMYAVNMEYIEKDNEKDTVLQDKQEVAIIPPVTSSIAALVARLITYPHSFPKPPPSSLNAFTSLYRGLSITLLFSVPAMTLYLCAYEWIKTLLFLRPLLVHAIAGCFAELTAGLFFTPMEVIKSQLQIDQLETNTTWSLVCSIGRQEGLAGFYKGYWITIAVFLPHTVTYFVVYEQLKGLWKVEDQIFIVFLLCAAIASALSIVVSTPLDIVKTRWQVSAQDVAFQGGPIKIAKQMWKYEGKWRAFTQGMAVRIAWGIPLTTITMAVYEQLIHMHK</sequence>
<evidence type="ECO:0000256" key="8">
    <source>
        <dbReference type="PROSITE-ProRule" id="PRU00282"/>
    </source>
</evidence>
<dbReference type="Gene3D" id="1.50.40.10">
    <property type="entry name" value="Mitochondrial carrier domain"/>
    <property type="match status" value="1"/>
</dbReference>
<feature type="transmembrane region" description="Helical" evidence="10">
    <location>
        <begin position="79"/>
        <end position="97"/>
    </location>
</feature>
<dbReference type="SUPFAM" id="SSF54285">
    <property type="entry name" value="MoaD/ThiS"/>
    <property type="match status" value="1"/>
</dbReference>
<feature type="transmembrane region" description="Helical" evidence="10">
    <location>
        <begin position="208"/>
        <end position="227"/>
    </location>
</feature>
<comment type="subcellular location">
    <subcellularLocation>
        <location evidence="1">Membrane</location>
        <topology evidence="1">Multi-pass membrane protein</topology>
    </subcellularLocation>
</comment>
<evidence type="ECO:0000256" key="10">
    <source>
        <dbReference type="SAM" id="Phobius"/>
    </source>
</evidence>
<keyword evidence="12" id="KW-1185">Reference proteome</keyword>
<evidence type="ECO:0000256" key="5">
    <source>
        <dbReference type="ARBA" id="ARBA00022737"/>
    </source>
</evidence>
<dbReference type="Proteomes" id="UP000613177">
    <property type="component" value="Unassembled WGS sequence"/>
</dbReference>
<dbReference type="InterPro" id="IPR018108">
    <property type="entry name" value="MCP_transmembrane"/>
</dbReference>
<dbReference type="EMBL" id="JAEPRE010000220">
    <property type="protein sequence ID" value="KAG2230141.1"/>
    <property type="molecule type" value="Genomic_DNA"/>
</dbReference>
<evidence type="ECO:0000256" key="4">
    <source>
        <dbReference type="ARBA" id="ARBA00022692"/>
    </source>
</evidence>
<dbReference type="AlphaFoldDB" id="A0A8H7SJC9"/>
<evidence type="ECO:0000313" key="11">
    <source>
        <dbReference type="EMBL" id="KAG2230141.1"/>
    </source>
</evidence>
<evidence type="ECO:0000256" key="7">
    <source>
        <dbReference type="ARBA" id="ARBA00023136"/>
    </source>
</evidence>
<dbReference type="InterPro" id="IPR023395">
    <property type="entry name" value="MCP_dom_sf"/>
</dbReference>
<reference evidence="11" key="1">
    <citation type="submission" date="2021-01" db="EMBL/GenBank/DDBJ databases">
        <title>Metabolic potential, ecology and presence of endohyphal bacteria is reflected in genomic diversity of Mucoromycotina.</title>
        <authorList>
            <person name="Muszewska A."/>
            <person name="Okrasinska A."/>
            <person name="Steczkiewicz K."/>
            <person name="Drgas O."/>
            <person name="Orlowska M."/>
            <person name="Perlinska-Lenart U."/>
            <person name="Aleksandrzak-Piekarczyk T."/>
            <person name="Szatraj K."/>
            <person name="Zielenkiewicz U."/>
            <person name="Pilsyk S."/>
            <person name="Malc E."/>
            <person name="Mieczkowski P."/>
            <person name="Kruszewska J.S."/>
            <person name="Biernat P."/>
            <person name="Pawlowska J."/>
        </authorList>
    </citation>
    <scope>NUCLEOTIDE SEQUENCE</scope>
    <source>
        <strain evidence="11">WA0000018081</strain>
    </source>
</reference>
<feature type="transmembrane region" description="Helical" evidence="10">
    <location>
        <begin position="151"/>
        <end position="169"/>
    </location>
</feature>
<gene>
    <name evidence="11" type="ORF">INT48_001483</name>
</gene>
<evidence type="ECO:0000256" key="9">
    <source>
        <dbReference type="RuleBase" id="RU000488"/>
    </source>
</evidence>
<name>A0A8H7SJC9_9FUNG</name>
<dbReference type="CDD" id="cd00754">
    <property type="entry name" value="Ubl_MoaD"/>
    <property type="match status" value="1"/>
</dbReference>
<comment type="caution">
    <text evidence="11">The sequence shown here is derived from an EMBL/GenBank/DDBJ whole genome shotgun (WGS) entry which is preliminary data.</text>
</comment>
<evidence type="ECO:0000256" key="3">
    <source>
        <dbReference type="ARBA" id="ARBA00022448"/>
    </source>
</evidence>
<keyword evidence="3 9" id="KW-0813">Transport</keyword>
<feature type="transmembrane region" description="Helical" evidence="10">
    <location>
        <begin position="303"/>
        <end position="321"/>
    </location>
</feature>
<dbReference type="Pfam" id="PF02597">
    <property type="entry name" value="ThiS"/>
    <property type="match status" value="1"/>
</dbReference>
<dbReference type="InterPro" id="IPR003749">
    <property type="entry name" value="ThiS/MoaD-like"/>
</dbReference>
<feature type="transmembrane region" description="Helical" evidence="10">
    <location>
        <begin position="239"/>
        <end position="258"/>
    </location>
</feature>
<protein>
    <submittedName>
        <fullName evidence="11">Uncharacterized protein</fullName>
    </submittedName>
</protein>
<feature type="transmembrane region" description="Helical" evidence="10">
    <location>
        <begin position="117"/>
        <end position="139"/>
    </location>
</feature>
<dbReference type="PANTHER" id="PTHR45667">
    <property type="entry name" value="S-ADENOSYLMETHIONINE MITOCHONDRIAL CARRIER PROTEIN"/>
    <property type="match status" value="1"/>
</dbReference>
<proteinExistence type="inferred from homology"/>
<dbReference type="GO" id="GO:0016020">
    <property type="term" value="C:membrane"/>
    <property type="evidence" value="ECO:0007669"/>
    <property type="project" value="UniProtKB-SubCell"/>
</dbReference>
<keyword evidence="4 8" id="KW-0812">Transmembrane</keyword>
<dbReference type="PROSITE" id="PS50920">
    <property type="entry name" value="SOLCAR"/>
    <property type="match status" value="2"/>
</dbReference>
<evidence type="ECO:0000313" key="12">
    <source>
        <dbReference type="Proteomes" id="UP000613177"/>
    </source>
</evidence>
<feature type="repeat" description="Solcar" evidence="8">
    <location>
        <begin position="239"/>
        <end position="327"/>
    </location>
</feature>
<dbReference type="Pfam" id="PF00153">
    <property type="entry name" value="Mito_carr"/>
    <property type="match status" value="2"/>
</dbReference>
<keyword evidence="7 8" id="KW-0472">Membrane</keyword>
<feature type="repeat" description="Solcar" evidence="8">
    <location>
        <begin position="149"/>
        <end position="233"/>
    </location>
</feature>